<gene>
    <name evidence="1" type="ORF">LCGC14_1954420</name>
</gene>
<dbReference type="EMBL" id="LAZR01021397">
    <property type="protein sequence ID" value="KKL85468.1"/>
    <property type="molecule type" value="Genomic_DNA"/>
</dbReference>
<accession>A0A0F9FGR8</accession>
<sequence>MTTATEQRIARREPLLGQLDLRLIREAAARTLLGRPLAARLERRLTRAELQLLTACDAITEIIRGEYGEDGLGDPVGDLTLRESAVFPVTHQPRLVGGNGNGTG</sequence>
<comment type="caution">
    <text evidence="1">The sequence shown here is derived from an EMBL/GenBank/DDBJ whole genome shotgun (WGS) entry which is preliminary data.</text>
</comment>
<organism evidence="1">
    <name type="scientific">marine sediment metagenome</name>
    <dbReference type="NCBI Taxonomy" id="412755"/>
    <lineage>
        <taxon>unclassified sequences</taxon>
        <taxon>metagenomes</taxon>
        <taxon>ecological metagenomes</taxon>
    </lineage>
</organism>
<dbReference type="AlphaFoldDB" id="A0A0F9FGR8"/>
<protein>
    <submittedName>
        <fullName evidence="1">Uncharacterized protein</fullName>
    </submittedName>
</protein>
<proteinExistence type="predicted"/>
<evidence type="ECO:0000313" key="1">
    <source>
        <dbReference type="EMBL" id="KKL85468.1"/>
    </source>
</evidence>
<name>A0A0F9FGR8_9ZZZZ</name>
<reference evidence="1" key="1">
    <citation type="journal article" date="2015" name="Nature">
        <title>Complex archaea that bridge the gap between prokaryotes and eukaryotes.</title>
        <authorList>
            <person name="Spang A."/>
            <person name="Saw J.H."/>
            <person name="Jorgensen S.L."/>
            <person name="Zaremba-Niedzwiedzka K."/>
            <person name="Martijn J."/>
            <person name="Lind A.E."/>
            <person name="van Eijk R."/>
            <person name="Schleper C."/>
            <person name="Guy L."/>
            <person name="Ettema T.J."/>
        </authorList>
    </citation>
    <scope>NUCLEOTIDE SEQUENCE</scope>
</reference>